<comment type="subcellular location">
    <subcellularLocation>
        <location evidence="1">Membrane</location>
        <topology evidence="1">Multi-pass membrane protein</topology>
    </subcellularLocation>
</comment>
<feature type="compositionally biased region" description="Basic and acidic residues" evidence="9">
    <location>
        <begin position="1"/>
        <end position="12"/>
    </location>
</feature>
<feature type="transmembrane region" description="Helical" evidence="10">
    <location>
        <begin position="123"/>
        <end position="151"/>
    </location>
</feature>
<proteinExistence type="inferred from homology"/>
<feature type="binding site" evidence="6">
    <location>
        <position position="60"/>
    </location>
    <ligand>
        <name>Na(+)</name>
        <dbReference type="ChEBI" id="CHEBI:29101"/>
        <label>1</label>
    </ligand>
</feature>
<dbReference type="GO" id="GO:0005886">
    <property type="term" value="C:plasma membrane"/>
    <property type="evidence" value="ECO:0007669"/>
    <property type="project" value="TreeGrafter"/>
</dbReference>
<feature type="binding site" evidence="6">
    <location>
        <position position="57"/>
    </location>
    <ligand>
        <name>Na(+)</name>
        <dbReference type="ChEBI" id="CHEBI:29101"/>
        <label>1</label>
    </ligand>
</feature>
<dbReference type="InterPro" id="IPR037272">
    <property type="entry name" value="SNS_sf"/>
</dbReference>
<dbReference type="Pfam" id="PF00209">
    <property type="entry name" value="SNF"/>
    <property type="match status" value="1"/>
</dbReference>
<dbReference type="InterPro" id="IPR000175">
    <property type="entry name" value="Na/ntran_symport"/>
</dbReference>
<evidence type="ECO:0000256" key="4">
    <source>
        <dbReference type="ARBA" id="ARBA00022989"/>
    </source>
</evidence>
<sequence>MNPDRNRKEDVNKSCAADKNIDTKMSPGTRPEDEAEGKAPQREKWASKLDFVLSVAGGFVGLGNVWRFPYLCYKNGGGAFLIPYFIFLFGGGLPVFFLEVALGQFTSEGGITCWGKLCPIFTGIGYASIVIVSLLNIYYIVILAWGLYYLLQCFQHELPWARCRHSWNTANCVEDTVRKNKSLWLSANVTSLTNLTSPVTEFWERNVLSISSGIDEVGGLKWELALCLLAVWIICFFCIWKGVKSTGKVVYFTATFPFLMLIFYLYPNLTRLKDPEVWIDAGTQIFFSYAICLGAMTSLGSYNKYKYNCYRDCMLLGCLNSGTSFVSGFAIFSVLGFMGFLYHMPFFLCLSGPGLAFIAYPKAVTMMPLPTVWAILFFIMLLLLGLDSQFVEVEGQITSLVDLYPSLLRKGYRREIFIAVICVISYLLGLTMVTKGGMYVFQLFDYYAASGVCLLWVAFFECVAVAWVYGADNFYDAIEDMIGYRPNGWMKWSWMLITPVLCVGCFVFSLVKYKPLTYNKFYEYPDWSIGLGWALALASMICIPMMVVIKIIQSDGSLIEKKVHSDFCIVHRETTILVLKDIFY</sequence>
<feature type="binding site" evidence="6">
    <location>
        <position position="320"/>
    </location>
    <ligand>
        <name>Na(+)</name>
        <dbReference type="ChEBI" id="CHEBI:29101"/>
        <label>2</label>
    </ligand>
</feature>
<protein>
    <recommendedName>
        <fullName evidence="8">Transporter</fullName>
    </recommendedName>
</protein>
<keyword evidence="7" id="KW-1015">Disulfide bond</keyword>
<evidence type="ECO:0000256" key="8">
    <source>
        <dbReference type="RuleBase" id="RU003732"/>
    </source>
</evidence>
<dbReference type="AlphaFoldDB" id="A0A8C2B5V5"/>
<dbReference type="GO" id="GO:0042995">
    <property type="term" value="C:cell projection"/>
    <property type="evidence" value="ECO:0007669"/>
    <property type="project" value="TreeGrafter"/>
</dbReference>
<dbReference type="PANTHER" id="PTHR11616">
    <property type="entry name" value="SODIUM/CHLORIDE DEPENDENT TRANSPORTER"/>
    <property type="match status" value="1"/>
</dbReference>
<feature type="binding site" evidence="6">
    <location>
        <position position="384"/>
    </location>
    <ligand>
        <name>Na(+)</name>
        <dbReference type="ChEBI" id="CHEBI:29101"/>
        <label>1</label>
    </ligand>
</feature>
<evidence type="ECO:0000313" key="11">
    <source>
        <dbReference type="Ensembl" id="ENSCCRP00015115595.1"/>
    </source>
</evidence>
<feature type="binding site" evidence="6">
    <location>
        <position position="387"/>
    </location>
    <ligand>
        <name>Na(+)</name>
        <dbReference type="ChEBI" id="CHEBI:29101"/>
        <label>1</label>
    </ligand>
</feature>
<feature type="transmembrane region" description="Helical" evidence="10">
    <location>
        <begin position="222"/>
        <end position="240"/>
    </location>
</feature>
<feature type="transmembrane region" description="Helical" evidence="10">
    <location>
        <begin position="363"/>
        <end position="386"/>
    </location>
</feature>
<evidence type="ECO:0000313" key="12">
    <source>
        <dbReference type="Proteomes" id="UP000694700"/>
    </source>
</evidence>
<feature type="binding site" evidence="6">
    <location>
        <position position="388"/>
    </location>
    <ligand>
        <name>Na(+)</name>
        <dbReference type="ChEBI" id="CHEBI:29101"/>
        <label>1</label>
    </ligand>
</feature>
<feature type="transmembrane region" description="Helical" evidence="10">
    <location>
        <begin position="531"/>
        <end position="552"/>
    </location>
</feature>
<feature type="binding site" evidence="6">
    <location>
        <position position="64"/>
    </location>
    <ligand>
        <name>Na(+)</name>
        <dbReference type="ChEBI" id="CHEBI:29101"/>
        <label>1</label>
    </ligand>
</feature>
<evidence type="ECO:0000256" key="2">
    <source>
        <dbReference type="ARBA" id="ARBA00022448"/>
    </source>
</evidence>
<dbReference type="PROSITE" id="PS00754">
    <property type="entry name" value="NA_NEUROTRAN_SYMP_2"/>
    <property type="match status" value="1"/>
</dbReference>
<feature type="transmembrane region" description="Helical" evidence="10">
    <location>
        <begin position="314"/>
        <end position="343"/>
    </location>
</feature>
<evidence type="ECO:0000256" key="10">
    <source>
        <dbReference type="SAM" id="Phobius"/>
    </source>
</evidence>
<name>A0A8C2B5V5_CYPCA</name>
<comment type="similarity">
    <text evidence="8">Belongs to the sodium:neurotransmitter symporter (SNF) (TC 2.A.22) family.</text>
</comment>
<keyword evidence="2 8" id="KW-0813">Transport</keyword>
<feature type="transmembrane region" description="Helical" evidence="10">
    <location>
        <begin position="416"/>
        <end position="434"/>
    </location>
</feature>
<feature type="transmembrane region" description="Helical" evidence="10">
    <location>
        <begin position="81"/>
        <end position="102"/>
    </location>
</feature>
<accession>A0A8C2B5V5</accession>
<keyword evidence="5 10" id="KW-0472">Membrane</keyword>
<dbReference type="GO" id="GO:0005369">
    <property type="term" value="F:taurine:sodium symporter activity"/>
    <property type="evidence" value="ECO:0007669"/>
    <property type="project" value="TreeGrafter"/>
</dbReference>
<dbReference type="Proteomes" id="UP000694700">
    <property type="component" value="Unplaced"/>
</dbReference>
<feature type="transmembrane region" description="Helical" evidence="10">
    <location>
        <begin position="51"/>
        <end position="69"/>
    </location>
</feature>
<dbReference type="PROSITE" id="PS50267">
    <property type="entry name" value="NA_NEUROTRAN_SYMP_3"/>
    <property type="match status" value="1"/>
</dbReference>
<evidence type="ECO:0000256" key="1">
    <source>
        <dbReference type="ARBA" id="ARBA00004141"/>
    </source>
</evidence>
<feature type="transmembrane region" description="Helical" evidence="10">
    <location>
        <begin position="446"/>
        <end position="471"/>
    </location>
</feature>
<organism evidence="11 12">
    <name type="scientific">Cyprinus carpio</name>
    <name type="common">Common carp</name>
    <dbReference type="NCBI Taxonomy" id="7962"/>
    <lineage>
        <taxon>Eukaryota</taxon>
        <taxon>Metazoa</taxon>
        <taxon>Chordata</taxon>
        <taxon>Craniata</taxon>
        <taxon>Vertebrata</taxon>
        <taxon>Euteleostomi</taxon>
        <taxon>Actinopterygii</taxon>
        <taxon>Neopterygii</taxon>
        <taxon>Teleostei</taxon>
        <taxon>Ostariophysi</taxon>
        <taxon>Cypriniformes</taxon>
        <taxon>Cyprinidae</taxon>
        <taxon>Cyprininae</taxon>
        <taxon>Cyprinus</taxon>
    </lineage>
</organism>
<reference evidence="11" key="1">
    <citation type="submission" date="2025-08" db="UniProtKB">
        <authorList>
            <consortium name="Ensembl"/>
        </authorList>
    </citation>
    <scope>IDENTIFICATION</scope>
</reference>
<keyword evidence="6" id="KW-0915">Sodium</keyword>
<keyword evidence="6" id="KW-0479">Metal-binding</keyword>
<keyword evidence="4 10" id="KW-1133">Transmembrane helix</keyword>
<dbReference type="PRINTS" id="PR00176">
    <property type="entry name" value="NANEUSMPORT"/>
</dbReference>
<feature type="transmembrane region" description="Helical" evidence="10">
    <location>
        <begin position="492"/>
        <end position="511"/>
    </location>
</feature>
<feature type="compositionally biased region" description="Basic and acidic residues" evidence="9">
    <location>
        <begin position="30"/>
        <end position="41"/>
    </location>
</feature>
<dbReference type="PROSITE" id="PS00610">
    <property type="entry name" value="NA_NEUROTRAN_SYMP_1"/>
    <property type="match status" value="1"/>
</dbReference>
<feature type="disulfide bond" evidence="7">
    <location>
        <begin position="163"/>
        <end position="172"/>
    </location>
</feature>
<keyword evidence="3 8" id="KW-0812">Transmembrane</keyword>
<dbReference type="PANTHER" id="PTHR11616:SF141">
    <property type="entry name" value="SODIUM- AND CHLORIDE-DEPENDENT TAURINE TRANSPORTER"/>
    <property type="match status" value="1"/>
</dbReference>
<feature type="transmembrane region" description="Helical" evidence="10">
    <location>
        <begin position="286"/>
        <end position="302"/>
    </location>
</feature>
<dbReference type="Ensembl" id="ENSCCRT00015119252.1">
    <property type="protein sequence ID" value="ENSCCRP00015115595.1"/>
    <property type="gene ID" value="ENSCCRG00015044227.1"/>
</dbReference>
<evidence type="ECO:0000256" key="7">
    <source>
        <dbReference type="PIRSR" id="PIRSR600175-2"/>
    </source>
</evidence>
<evidence type="ECO:0000256" key="5">
    <source>
        <dbReference type="ARBA" id="ARBA00023136"/>
    </source>
</evidence>
<feature type="transmembrane region" description="Helical" evidence="10">
    <location>
        <begin position="249"/>
        <end position="266"/>
    </location>
</feature>
<evidence type="ECO:0000256" key="9">
    <source>
        <dbReference type="SAM" id="MobiDB-lite"/>
    </source>
</evidence>
<dbReference type="GO" id="GO:0046872">
    <property type="term" value="F:metal ion binding"/>
    <property type="evidence" value="ECO:0007669"/>
    <property type="project" value="UniProtKB-KW"/>
</dbReference>
<evidence type="ECO:0000256" key="3">
    <source>
        <dbReference type="ARBA" id="ARBA00022692"/>
    </source>
</evidence>
<keyword evidence="8" id="KW-0769">Symport</keyword>
<dbReference type="SUPFAM" id="SSF161070">
    <property type="entry name" value="SNF-like"/>
    <property type="match status" value="1"/>
</dbReference>
<evidence type="ECO:0000256" key="6">
    <source>
        <dbReference type="PIRSR" id="PIRSR600175-1"/>
    </source>
</evidence>
<feature type="binding site" evidence="6">
    <location>
        <position position="288"/>
    </location>
    <ligand>
        <name>Na(+)</name>
        <dbReference type="ChEBI" id="CHEBI:29101"/>
        <label>1</label>
    </ligand>
</feature>
<feature type="region of interest" description="Disordered" evidence="9">
    <location>
        <begin position="1"/>
        <end position="41"/>
    </location>
</feature>
<dbReference type="GO" id="GO:0005332">
    <property type="term" value="F:gamma-aminobutyric acid:sodium:chloride symporter activity"/>
    <property type="evidence" value="ECO:0007669"/>
    <property type="project" value="TreeGrafter"/>
</dbReference>